<dbReference type="EMBL" id="LAZR01045540">
    <property type="protein sequence ID" value="KKK98636.1"/>
    <property type="molecule type" value="Genomic_DNA"/>
</dbReference>
<protein>
    <submittedName>
        <fullName evidence="2">Uncharacterized protein</fullName>
    </submittedName>
</protein>
<organism evidence="2">
    <name type="scientific">marine sediment metagenome</name>
    <dbReference type="NCBI Taxonomy" id="412755"/>
    <lineage>
        <taxon>unclassified sequences</taxon>
        <taxon>metagenomes</taxon>
        <taxon>ecological metagenomes</taxon>
    </lineage>
</organism>
<name>A0A0F9CPU5_9ZZZZ</name>
<comment type="caution">
    <text evidence="2">The sequence shown here is derived from an EMBL/GenBank/DDBJ whole genome shotgun (WGS) entry which is preliminary data.</text>
</comment>
<evidence type="ECO:0000313" key="2">
    <source>
        <dbReference type="EMBL" id="KKK98636.1"/>
    </source>
</evidence>
<gene>
    <name evidence="2" type="ORF">LCGC14_2640790</name>
</gene>
<feature type="non-terminal residue" evidence="2">
    <location>
        <position position="50"/>
    </location>
</feature>
<feature type="region of interest" description="Disordered" evidence="1">
    <location>
        <begin position="1"/>
        <end position="34"/>
    </location>
</feature>
<evidence type="ECO:0000256" key="1">
    <source>
        <dbReference type="SAM" id="MobiDB-lite"/>
    </source>
</evidence>
<reference evidence="2" key="1">
    <citation type="journal article" date="2015" name="Nature">
        <title>Complex archaea that bridge the gap between prokaryotes and eukaryotes.</title>
        <authorList>
            <person name="Spang A."/>
            <person name="Saw J.H."/>
            <person name="Jorgensen S.L."/>
            <person name="Zaremba-Niedzwiedzka K."/>
            <person name="Martijn J."/>
            <person name="Lind A.E."/>
            <person name="van Eijk R."/>
            <person name="Schleper C."/>
            <person name="Guy L."/>
            <person name="Ettema T.J."/>
        </authorList>
    </citation>
    <scope>NUCLEOTIDE SEQUENCE</scope>
</reference>
<sequence>MADKTSGFGIGELGRTPESSPLDELEAERLQPRPRSKRVKCDCGHWYLKR</sequence>
<proteinExistence type="predicted"/>
<dbReference type="AlphaFoldDB" id="A0A0F9CPU5"/>
<accession>A0A0F9CPU5</accession>